<evidence type="ECO:0000313" key="4">
    <source>
        <dbReference type="EMBL" id="SFQ58113.1"/>
    </source>
</evidence>
<evidence type="ECO:0000256" key="3">
    <source>
        <dbReference type="SAM" id="MobiDB-lite"/>
    </source>
</evidence>
<feature type="compositionally biased region" description="Basic residues" evidence="3">
    <location>
        <begin position="17"/>
        <end position="33"/>
    </location>
</feature>
<organism evidence="4 5">
    <name type="scientific">Amycolatopsis arida</name>
    <dbReference type="NCBI Taxonomy" id="587909"/>
    <lineage>
        <taxon>Bacteria</taxon>
        <taxon>Bacillati</taxon>
        <taxon>Actinomycetota</taxon>
        <taxon>Actinomycetes</taxon>
        <taxon>Pseudonocardiales</taxon>
        <taxon>Pseudonocardiaceae</taxon>
        <taxon>Amycolatopsis</taxon>
    </lineage>
</organism>
<reference evidence="5" key="1">
    <citation type="submission" date="2016-10" db="EMBL/GenBank/DDBJ databases">
        <authorList>
            <person name="Varghese N."/>
            <person name="Submissions S."/>
        </authorList>
    </citation>
    <scope>NUCLEOTIDE SEQUENCE [LARGE SCALE GENOMIC DNA]</scope>
    <source>
        <strain evidence="5">CGMCC 4.5579</strain>
    </source>
</reference>
<dbReference type="EMBL" id="FOWW01000010">
    <property type="protein sequence ID" value="SFQ58113.1"/>
    <property type="molecule type" value="Genomic_DNA"/>
</dbReference>
<evidence type="ECO:0000313" key="5">
    <source>
        <dbReference type="Proteomes" id="UP000198727"/>
    </source>
</evidence>
<dbReference type="GO" id="GO:0005886">
    <property type="term" value="C:plasma membrane"/>
    <property type="evidence" value="ECO:0007669"/>
    <property type="project" value="TreeGrafter"/>
</dbReference>
<dbReference type="InterPro" id="IPR012349">
    <property type="entry name" value="Split_barrel_FMN-bd"/>
</dbReference>
<dbReference type="GO" id="GO:0070967">
    <property type="term" value="F:coenzyme F420 binding"/>
    <property type="evidence" value="ECO:0007669"/>
    <property type="project" value="TreeGrafter"/>
</dbReference>
<dbReference type="Gene3D" id="2.30.110.10">
    <property type="entry name" value="Electron Transport, Fmn-binding Protein, Chain A"/>
    <property type="match status" value="1"/>
</dbReference>
<gene>
    <name evidence="4" type="ORF">SAMN05421810_1105</name>
</gene>
<proteinExistence type="inferred from homology"/>
<evidence type="ECO:0000256" key="1">
    <source>
        <dbReference type="ARBA" id="ARBA00008710"/>
    </source>
</evidence>
<dbReference type="NCBIfam" id="TIGR00026">
    <property type="entry name" value="hi_GC_TIGR00026"/>
    <property type="match status" value="1"/>
</dbReference>
<dbReference type="Proteomes" id="UP000198727">
    <property type="component" value="Unassembled WGS sequence"/>
</dbReference>
<keyword evidence="5" id="KW-1185">Reference proteome</keyword>
<dbReference type="STRING" id="587909.SAMN05421810_1105"/>
<dbReference type="AlphaFoldDB" id="A0A1I5ZP45"/>
<comment type="similarity">
    <text evidence="1">Belongs to the F420H(2)-dependent quinone reductase family.</text>
</comment>
<name>A0A1I5ZP45_9PSEU</name>
<sequence length="200" mass="22356">MVEGRDWRGAAPGGPGRVRRQVTGRPGRGRRGTGRGAGSSRWPGRDLVPALARALGTRPWLMRRAGAVVRADTWLHRLTRGRLGLVTLAGLPWLRLSSRGRRTGLTRENNLLYLPRGDDLVLTASNWGRRRDPAWAHNLRAHPDTTVAIRGATVPVRAREVHGREYDELWAELLEFWPGYAMERAAAGRRLPIFVLTRGD</sequence>
<dbReference type="InterPro" id="IPR004378">
    <property type="entry name" value="F420H2_quin_Rdtase"/>
</dbReference>
<dbReference type="RefSeq" id="WP_424923308.1">
    <property type="nucleotide sequence ID" value="NZ_FOWW01000010.1"/>
</dbReference>
<dbReference type="PANTHER" id="PTHR39428:SF1">
    <property type="entry name" value="F420H(2)-DEPENDENT QUINONE REDUCTASE RV1261C"/>
    <property type="match status" value="1"/>
</dbReference>
<dbReference type="PANTHER" id="PTHR39428">
    <property type="entry name" value="F420H(2)-DEPENDENT QUINONE REDUCTASE RV1261C"/>
    <property type="match status" value="1"/>
</dbReference>
<protein>
    <submittedName>
        <fullName evidence="4">Deazaflavin-dependent oxidoreductase, nitroreductase family</fullName>
    </submittedName>
</protein>
<comment type="catalytic activity">
    <reaction evidence="2">
        <text>oxidized coenzyme F420-(gamma-L-Glu)(n) + a quinol + H(+) = reduced coenzyme F420-(gamma-L-Glu)(n) + a quinone</text>
        <dbReference type="Rhea" id="RHEA:39663"/>
        <dbReference type="Rhea" id="RHEA-COMP:12939"/>
        <dbReference type="Rhea" id="RHEA-COMP:14378"/>
        <dbReference type="ChEBI" id="CHEBI:15378"/>
        <dbReference type="ChEBI" id="CHEBI:24646"/>
        <dbReference type="ChEBI" id="CHEBI:132124"/>
        <dbReference type="ChEBI" id="CHEBI:133980"/>
        <dbReference type="ChEBI" id="CHEBI:139511"/>
    </reaction>
</comment>
<dbReference type="Pfam" id="PF04075">
    <property type="entry name" value="F420H2_quin_red"/>
    <property type="match status" value="1"/>
</dbReference>
<feature type="region of interest" description="Disordered" evidence="3">
    <location>
        <begin position="1"/>
        <end position="44"/>
    </location>
</feature>
<evidence type="ECO:0000256" key="2">
    <source>
        <dbReference type="ARBA" id="ARBA00049106"/>
    </source>
</evidence>
<accession>A0A1I5ZP45</accession>
<dbReference type="GO" id="GO:0016491">
    <property type="term" value="F:oxidoreductase activity"/>
    <property type="evidence" value="ECO:0007669"/>
    <property type="project" value="InterPro"/>
</dbReference>